<dbReference type="Proteomes" id="UP000002257">
    <property type="component" value="Chromosome"/>
</dbReference>
<evidence type="ECO:0000313" key="2">
    <source>
        <dbReference type="Proteomes" id="UP000002257"/>
    </source>
</evidence>
<dbReference type="AlphaFoldDB" id="B8EK32"/>
<dbReference type="InterPro" id="IPR038301">
    <property type="entry name" value="AraC-like_sf"/>
</dbReference>
<reference evidence="1 2" key="1">
    <citation type="journal article" date="2010" name="J. Bacteriol.">
        <title>Complete genome sequence of the aerobic facultative methanotroph Methylocella silvestris BL2.</title>
        <authorList>
            <person name="Chen Y."/>
            <person name="Crombie A."/>
            <person name="Rahman M.T."/>
            <person name="Dedysh S.N."/>
            <person name="Liesack W."/>
            <person name="Stott M.B."/>
            <person name="Alam M."/>
            <person name="Theisen A.R."/>
            <person name="Murrell J.C."/>
            <person name="Dunfield P.F."/>
        </authorList>
    </citation>
    <scope>NUCLEOTIDE SEQUENCE [LARGE SCALE GENOMIC DNA]</scope>
    <source>
        <strain evidence="2">DSM 15510 / CIP 108128 / LMG 27833 / NCIMB 13906 / BL2</strain>
    </source>
</reference>
<evidence type="ECO:0000313" key="1">
    <source>
        <dbReference type="EMBL" id="ACK49979.1"/>
    </source>
</evidence>
<name>B8EK32_METSB</name>
<gene>
    <name evidence="1" type="ordered locus">Msil_1010</name>
</gene>
<accession>B8EK32</accession>
<sequence length="179" mass="19586">MMSQTSFMKTEGAVSFGEKLAASDQFVALFKEGMDLVGAAAAYLDGEGRKEAQALPRPVALAYAVESMRLTTRLMQIASWLLLQRAVNEGELSRAEAASEKRRIRLARQDAVSSEDLLTELPRRLCELVELSLRVQARIRHLDGLIYDPAPGARPSMPKSPVAGQIAQLQAAFAQDSRV</sequence>
<organism evidence="1 2">
    <name type="scientific">Methylocella silvestris (strain DSM 15510 / CIP 108128 / LMG 27833 / NCIMB 13906 / BL2)</name>
    <dbReference type="NCBI Taxonomy" id="395965"/>
    <lineage>
        <taxon>Bacteria</taxon>
        <taxon>Pseudomonadati</taxon>
        <taxon>Pseudomonadota</taxon>
        <taxon>Alphaproteobacteria</taxon>
        <taxon>Hyphomicrobiales</taxon>
        <taxon>Beijerinckiaceae</taxon>
        <taxon>Methylocella</taxon>
    </lineage>
</organism>
<keyword evidence="2" id="KW-1185">Reference proteome</keyword>
<dbReference type="HOGENOM" id="CLU_114005_0_0_5"/>
<protein>
    <submittedName>
        <fullName evidence="1">Uncharacterized protein</fullName>
    </submittedName>
</protein>
<dbReference type="STRING" id="395965.Msil_1010"/>
<dbReference type="Gene3D" id="1.10.8.930">
    <property type="entry name" value="Protein of unknown function DUF1465"/>
    <property type="match status" value="1"/>
</dbReference>
<dbReference type="Pfam" id="PF07323">
    <property type="entry name" value="DUF1465"/>
    <property type="match status" value="1"/>
</dbReference>
<dbReference type="eggNOG" id="COG5317">
    <property type="taxonomic scope" value="Bacteria"/>
</dbReference>
<dbReference type="InterPro" id="IPR010848">
    <property type="entry name" value="DUF1465"/>
</dbReference>
<dbReference type="EMBL" id="CP001280">
    <property type="protein sequence ID" value="ACK49979.1"/>
    <property type="molecule type" value="Genomic_DNA"/>
</dbReference>
<proteinExistence type="predicted"/>
<dbReference type="KEGG" id="msl:Msil_1010"/>